<feature type="non-terminal residue" evidence="2">
    <location>
        <position position="1"/>
    </location>
</feature>
<dbReference type="PaxDb" id="7165-AGAP012601-PA"/>
<dbReference type="SUPFAM" id="SSF55298">
    <property type="entry name" value="YjgF-like"/>
    <property type="match status" value="1"/>
</dbReference>
<evidence type="ECO:0000313" key="3">
    <source>
        <dbReference type="EnsemblMetazoa" id="AGAP012601-PA"/>
    </source>
</evidence>
<dbReference type="EnsemblMetazoa" id="AGAP012601-RA">
    <property type="protein sequence ID" value="AGAP012601-PA"/>
    <property type="gene ID" value="AGAP012601"/>
</dbReference>
<dbReference type="HOGENOM" id="CLU_100715_7_3_1"/>
<protein>
    <submittedName>
        <fullName evidence="2">AGAP012601-PA</fullName>
    </submittedName>
</protein>
<dbReference type="OMA" id="PPARICC"/>
<dbReference type="GO" id="GO:0005829">
    <property type="term" value="C:cytosol"/>
    <property type="evidence" value="ECO:0000318"/>
    <property type="project" value="GO_Central"/>
</dbReference>
<evidence type="ECO:0000313" key="2">
    <source>
        <dbReference type="EMBL" id="EAU78048.1"/>
    </source>
</evidence>
<organism evidence="2">
    <name type="scientific">Anopheles gambiae</name>
    <name type="common">African malaria mosquito</name>
    <dbReference type="NCBI Taxonomy" id="7165"/>
    <lineage>
        <taxon>Eukaryota</taxon>
        <taxon>Metazoa</taxon>
        <taxon>Ecdysozoa</taxon>
        <taxon>Arthropoda</taxon>
        <taxon>Hexapoda</taxon>
        <taxon>Insecta</taxon>
        <taxon>Pterygota</taxon>
        <taxon>Neoptera</taxon>
        <taxon>Endopterygota</taxon>
        <taxon>Diptera</taxon>
        <taxon>Nematocera</taxon>
        <taxon>Culicoidea</taxon>
        <taxon>Culicidae</taxon>
        <taxon>Anophelinae</taxon>
        <taxon>Anopheles</taxon>
    </lineage>
</organism>
<dbReference type="InParanoid" id="A0NAD9"/>
<dbReference type="FunFam" id="3.30.1330.40:FF:000001">
    <property type="entry name" value="L-PSP family endoribonuclease"/>
    <property type="match status" value="1"/>
</dbReference>
<reference evidence="2" key="2">
    <citation type="submission" date="2002-03" db="EMBL/GenBank/DDBJ databases">
        <authorList>
            <consortium name="The Anopheles Genome Sequencing Consortium"/>
        </authorList>
    </citation>
    <scope>NUCLEOTIDE SEQUENCE</scope>
    <source>
        <strain evidence="2">PEST</strain>
    </source>
</reference>
<dbReference type="VEuPathDB" id="VectorBase:AGAP012601"/>
<comment type="similarity">
    <text evidence="1">Belongs to the RutC family.</text>
</comment>
<sequence length="128" mass="14024">KIIMKEIISTDNAPAAIGPYSQANMINGVLYISGQIPMDPATGKILDGIEKETHQVMKNLQAILDAAGLTFRDVVKSTIFLKNMDDFVMNDIYASYLDSSCYPARETVQVSCLPKNVNVEISMIAHKG</sequence>
<reference evidence="2 4" key="1">
    <citation type="journal article" date="2002" name="Science">
        <title>The genome sequence of the malaria mosquito Anopheles gambiae.</title>
        <authorList>
            <person name="Holt R.A."/>
            <person name="Subramanian G.M."/>
            <person name="Halpern A."/>
            <person name="Sutton G.G."/>
            <person name="Charlab R."/>
            <person name="Nusskern D.R."/>
            <person name="Wincker P."/>
            <person name="Clark A.G."/>
            <person name="Ribeiro J.M."/>
            <person name="Wides R."/>
            <person name="Salzberg S.L."/>
            <person name="Loftus B."/>
            <person name="Yandell M."/>
            <person name="Majoros W.H."/>
            <person name="Rusch D.B."/>
            <person name="Lai Z."/>
            <person name="Kraft C.L."/>
            <person name="Abril J.F."/>
            <person name="Anthouard V."/>
            <person name="Arensburger P."/>
            <person name="Atkinson P.W."/>
            <person name="Baden H."/>
            <person name="de Berardinis V."/>
            <person name="Baldwin D."/>
            <person name="Benes V."/>
            <person name="Biedler J."/>
            <person name="Blass C."/>
            <person name="Bolanos R."/>
            <person name="Boscus D."/>
            <person name="Barnstead M."/>
            <person name="Cai S."/>
            <person name="Center A."/>
            <person name="Chaturverdi K."/>
            <person name="Christophides G.K."/>
            <person name="Chrystal M.A."/>
            <person name="Clamp M."/>
            <person name="Cravchik A."/>
            <person name="Curwen V."/>
            <person name="Dana A."/>
            <person name="Delcher A."/>
            <person name="Dew I."/>
            <person name="Evans C.A."/>
            <person name="Flanigan M."/>
            <person name="Grundschober-Freimoser A."/>
            <person name="Friedli L."/>
            <person name="Gu Z."/>
            <person name="Guan P."/>
            <person name="Guigo R."/>
            <person name="Hillenmeyer M.E."/>
            <person name="Hladun S.L."/>
            <person name="Hogan J.R."/>
            <person name="Hong Y.S."/>
            <person name="Hoover J."/>
            <person name="Jaillon O."/>
            <person name="Ke Z."/>
            <person name="Kodira C."/>
            <person name="Kokoza E."/>
            <person name="Koutsos A."/>
            <person name="Letunic I."/>
            <person name="Levitsky A."/>
            <person name="Liang Y."/>
            <person name="Lin J.J."/>
            <person name="Lobo N.F."/>
            <person name="Lopez J.R."/>
            <person name="Malek J.A."/>
            <person name="McIntosh T.C."/>
            <person name="Meister S."/>
            <person name="Miller J."/>
            <person name="Mobarry C."/>
            <person name="Mongin E."/>
            <person name="Murphy S.D."/>
            <person name="O'Brochta D.A."/>
            <person name="Pfannkoch C."/>
            <person name="Qi R."/>
            <person name="Regier M.A."/>
            <person name="Remington K."/>
            <person name="Shao H."/>
            <person name="Sharakhova M.V."/>
            <person name="Sitter C.D."/>
            <person name="Shetty J."/>
            <person name="Smith T.J."/>
            <person name="Strong R."/>
            <person name="Sun J."/>
            <person name="Thomasova D."/>
            <person name="Ton L.Q."/>
            <person name="Topalis P."/>
            <person name="Tu Z."/>
            <person name="Unger M.F."/>
            <person name="Walenz B."/>
            <person name="Wang A."/>
            <person name="Wang J."/>
            <person name="Wang M."/>
            <person name="Wang X."/>
            <person name="Woodford K.J."/>
            <person name="Wortman J.R."/>
            <person name="Wu M."/>
            <person name="Yao A."/>
            <person name="Zdobnov E.M."/>
            <person name="Zhang H."/>
            <person name="Zhao Q."/>
            <person name="Zhao S."/>
            <person name="Zhu S.C."/>
            <person name="Zhimulev I."/>
            <person name="Coluzzi M."/>
            <person name="della Torre A."/>
            <person name="Roth C.W."/>
            <person name="Louis C."/>
            <person name="Kalush F."/>
            <person name="Mural R.J."/>
            <person name="Myers E.W."/>
            <person name="Adams M.D."/>
            <person name="Smith H.O."/>
            <person name="Broder S."/>
            <person name="Gardner M.J."/>
            <person name="Fraser C.M."/>
            <person name="Birney E."/>
            <person name="Bork P."/>
            <person name="Brey P.T."/>
            <person name="Venter J.C."/>
            <person name="Weissenbach J."/>
            <person name="Kafatos F.C."/>
            <person name="Collins F.H."/>
            <person name="Hoffman S.L."/>
        </authorList>
    </citation>
    <scope>NUCLEOTIDE SEQUENCE [LARGE SCALE GENOMIC DNA]</scope>
    <source>
        <strain evidence="2 4">PEST</strain>
    </source>
</reference>
<dbReference type="PANTHER" id="PTHR11803:SF58">
    <property type="entry name" value="PROTEIN HMF1-RELATED"/>
    <property type="match status" value="1"/>
</dbReference>
<dbReference type="GO" id="GO:0005739">
    <property type="term" value="C:mitochondrion"/>
    <property type="evidence" value="ECO:0000318"/>
    <property type="project" value="GO_Central"/>
</dbReference>
<dbReference type="AlphaFoldDB" id="A0NAD9"/>
<dbReference type="InterPro" id="IPR006056">
    <property type="entry name" value="RidA"/>
</dbReference>
<reference evidence="2 4" key="3">
    <citation type="journal article" date="2004" name="Trends Parasitol.">
        <title>The Anopheles gambiae genome: an update.</title>
        <authorList>
            <person name="Mongin E."/>
            <person name="Louis C."/>
            <person name="Holt R.A."/>
            <person name="Birney E."/>
            <person name="Collins F.H."/>
        </authorList>
    </citation>
    <scope>NUCLEOTIDE SEQUENCE [LARGE SCALE GENOMIC DNA]</scope>
    <source>
        <strain evidence="2 4">PEST</strain>
    </source>
</reference>
<proteinExistence type="inferred from homology"/>
<dbReference type="STRING" id="7165.A0NAD9"/>
<reference evidence="2 4" key="4">
    <citation type="journal article" date="2007" name="Genome Biol.">
        <title>Update of the Anopheles gambiae PEST genome assembly.</title>
        <authorList>
            <person name="Sharakhova M.V."/>
            <person name="Hammond M.P."/>
            <person name="Lobo N.F."/>
            <person name="Krzywinski J."/>
            <person name="Unger M.F."/>
            <person name="Hillenmeyer M.E."/>
            <person name="Bruggner R.V."/>
            <person name="Birney E."/>
            <person name="Collins F.H."/>
        </authorList>
    </citation>
    <scope>NUCLEOTIDE SEQUENCE [LARGE SCALE GENOMIC DNA]</scope>
    <source>
        <strain evidence="2 4">PEST</strain>
    </source>
</reference>
<dbReference type="GO" id="GO:0019239">
    <property type="term" value="F:deaminase activity"/>
    <property type="evidence" value="ECO:0000318"/>
    <property type="project" value="GO_Central"/>
</dbReference>
<evidence type="ECO:0000256" key="1">
    <source>
        <dbReference type="ARBA" id="ARBA00010552"/>
    </source>
</evidence>
<dbReference type="InterPro" id="IPR006175">
    <property type="entry name" value="YjgF/YER057c/UK114"/>
</dbReference>
<gene>
    <name evidence="2" type="ORF">AgaP_AGAP012601</name>
</gene>
<name>A0NAD9_ANOGA</name>
<dbReference type="PANTHER" id="PTHR11803">
    <property type="entry name" value="2-IMINOBUTANOATE/2-IMINOPROPANOATE DEAMINASE RIDA"/>
    <property type="match status" value="1"/>
</dbReference>
<dbReference type="eggNOG" id="KOG2317">
    <property type="taxonomic scope" value="Eukaryota"/>
</dbReference>
<dbReference type="Proteomes" id="UP000007062">
    <property type="component" value="Unassembled WGS sequence"/>
</dbReference>
<dbReference type="CDD" id="cd00448">
    <property type="entry name" value="YjgF_YER057c_UK114_family"/>
    <property type="match status" value="1"/>
</dbReference>
<reference evidence="3" key="6">
    <citation type="submission" date="2020-05" db="UniProtKB">
        <authorList>
            <consortium name="EnsemblMetazoa"/>
        </authorList>
    </citation>
    <scope>IDENTIFICATION</scope>
    <source>
        <strain evidence="3">PEST</strain>
    </source>
</reference>
<reference evidence="2" key="5">
    <citation type="submission" date="2011-05" db="EMBL/GenBank/DDBJ databases">
        <authorList>
            <consortium name="VectorBase"/>
        </authorList>
    </citation>
    <scope>NUCLEOTIDE SEQUENCE</scope>
    <source>
        <strain evidence="2">PEST</strain>
    </source>
</reference>
<dbReference type="Pfam" id="PF01042">
    <property type="entry name" value="Ribonuc_L-PSP"/>
    <property type="match status" value="1"/>
</dbReference>
<keyword evidence="4" id="KW-1185">Reference proteome</keyword>
<dbReference type="InterPro" id="IPR035959">
    <property type="entry name" value="RutC-like_sf"/>
</dbReference>
<dbReference type="EMBL" id="AAAB01001370">
    <property type="protein sequence ID" value="EAU78048.1"/>
    <property type="molecule type" value="Genomic_DNA"/>
</dbReference>
<dbReference type="NCBIfam" id="TIGR00004">
    <property type="entry name" value="Rid family detoxifying hydrolase"/>
    <property type="match status" value="1"/>
</dbReference>
<evidence type="ECO:0000313" key="4">
    <source>
        <dbReference type="Proteomes" id="UP000007062"/>
    </source>
</evidence>
<accession>A0NAD9</accession>
<dbReference type="Gene3D" id="3.30.1330.40">
    <property type="entry name" value="RutC-like"/>
    <property type="match status" value="1"/>
</dbReference>